<dbReference type="Proteomes" id="UP001177021">
    <property type="component" value="Unassembled WGS sequence"/>
</dbReference>
<evidence type="ECO:0000313" key="1">
    <source>
        <dbReference type="EMBL" id="CAJ2654150.1"/>
    </source>
</evidence>
<accession>A0ACB0KA17</accession>
<dbReference type="EMBL" id="CASHSV030000206">
    <property type="protein sequence ID" value="CAJ2654150.1"/>
    <property type="molecule type" value="Genomic_DNA"/>
</dbReference>
<comment type="caution">
    <text evidence="1">The sequence shown here is derived from an EMBL/GenBank/DDBJ whole genome shotgun (WGS) entry which is preliminary data.</text>
</comment>
<keyword evidence="2" id="KW-1185">Reference proteome</keyword>
<sequence length="64" mass="7076">MGNQNKHPFKTQQLRLLLLINSKVKILNMLILFKELKVKNIAGTRSGFTAPAEPIENGSACLLA</sequence>
<gene>
    <name evidence="1" type="ORF">MILVUS5_LOCUS21368</name>
</gene>
<protein>
    <submittedName>
        <fullName evidence="1">Uncharacterized protein</fullName>
    </submittedName>
</protein>
<evidence type="ECO:0000313" key="2">
    <source>
        <dbReference type="Proteomes" id="UP001177021"/>
    </source>
</evidence>
<reference evidence="1" key="1">
    <citation type="submission" date="2023-10" db="EMBL/GenBank/DDBJ databases">
        <authorList>
            <person name="Rodriguez Cubillos JULIANA M."/>
            <person name="De Vega J."/>
        </authorList>
    </citation>
    <scope>NUCLEOTIDE SEQUENCE</scope>
</reference>
<organism evidence="1 2">
    <name type="scientific">Trifolium pratense</name>
    <name type="common">Red clover</name>
    <dbReference type="NCBI Taxonomy" id="57577"/>
    <lineage>
        <taxon>Eukaryota</taxon>
        <taxon>Viridiplantae</taxon>
        <taxon>Streptophyta</taxon>
        <taxon>Embryophyta</taxon>
        <taxon>Tracheophyta</taxon>
        <taxon>Spermatophyta</taxon>
        <taxon>Magnoliopsida</taxon>
        <taxon>eudicotyledons</taxon>
        <taxon>Gunneridae</taxon>
        <taxon>Pentapetalae</taxon>
        <taxon>rosids</taxon>
        <taxon>fabids</taxon>
        <taxon>Fabales</taxon>
        <taxon>Fabaceae</taxon>
        <taxon>Papilionoideae</taxon>
        <taxon>50 kb inversion clade</taxon>
        <taxon>NPAAA clade</taxon>
        <taxon>Hologalegina</taxon>
        <taxon>IRL clade</taxon>
        <taxon>Trifolieae</taxon>
        <taxon>Trifolium</taxon>
    </lineage>
</organism>
<name>A0ACB0KA17_TRIPR</name>
<proteinExistence type="predicted"/>